<dbReference type="PANTHER" id="PTHR30026:SF20">
    <property type="entry name" value="OUTER MEMBRANE PROTEIN TOLC"/>
    <property type="match status" value="1"/>
</dbReference>
<keyword evidence="3" id="KW-0813">Transport</keyword>
<evidence type="ECO:0000256" key="7">
    <source>
        <dbReference type="ARBA" id="ARBA00023237"/>
    </source>
</evidence>
<dbReference type="PANTHER" id="PTHR30026">
    <property type="entry name" value="OUTER MEMBRANE PROTEIN TOLC"/>
    <property type="match status" value="1"/>
</dbReference>
<sequence length="451" mass="50177">MTLYNIPVKTTFLLSFSLLASLFHFASTAHAGALQDAIDNEVQKLTEESVGNLEKQAMDARVKATRSALFPSVRISGTEAQRRQSIRAEQNSLILSGDNTFDNRRYMAILEQPLFDREKTSALDEAKVYAEFASQTVDFERQQVISGLLAAYLEIAKGKEIDESFTRTLTNLEREHKSAQKKLDLKLITSGQLNTIKLHLLNATKNRDLSNSDTARARSFMDARLLGGAAAIPTVADNADLHALTIPAEDQLSRSDADIISLNTDIALLKARAKKEKAKRLPKINLVALYEYDDAAETVFGGPSRIEDYEVGIVLQWDLFKGGYSKHKVQEIKFLQRAKEQRLNEALAGVNSTLLSHSGAFQDALARLTLERDMMTFRKQVLDATVKGFSVGEQDYLGTIDAALLYEESRRNQIEAKYKVLTEFVAAHRLAGSLSSDAVPQIESLFEQQVL</sequence>
<protein>
    <submittedName>
        <fullName evidence="9">Outer membrane protein TolC</fullName>
    </submittedName>
</protein>
<dbReference type="OrthoDB" id="9813458at2"/>
<name>A0A395JM58_9GAMM</name>
<keyword evidence="10" id="KW-1185">Reference proteome</keyword>
<dbReference type="GO" id="GO:0009279">
    <property type="term" value="C:cell outer membrane"/>
    <property type="evidence" value="ECO:0007669"/>
    <property type="project" value="UniProtKB-SubCell"/>
</dbReference>
<dbReference type="Proteomes" id="UP000253083">
    <property type="component" value="Unassembled WGS sequence"/>
</dbReference>
<dbReference type="Gene3D" id="1.20.1600.10">
    <property type="entry name" value="Outer membrane efflux proteins (OEP)"/>
    <property type="match status" value="1"/>
</dbReference>
<evidence type="ECO:0000313" key="9">
    <source>
        <dbReference type="EMBL" id="RBP50748.1"/>
    </source>
</evidence>
<dbReference type="RefSeq" id="WP_113953580.1">
    <property type="nucleotide sequence ID" value="NZ_QNRT01000002.1"/>
</dbReference>
<gene>
    <name evidence="9" type="ORF">DFR28_102160</name>
</gene>
<keyword evidence="4" id="KW-1134">Transmembrane beta strand</keyword>
<comment type="subcellular location">
    <subcellularLocation>
        <location evidence="1">Cell outer membrane</location>
    </subcellularLocation>
</comment>
<dbReference type="SUPFAM" id="SSF56954">
    <property type="entry name" value="Outer membrane efflux proteins (OEP)"/>
    <property type="match status" value="1"/>
</dbReference>
<evidence type="ECO:0000256" key="5">
    <source>
        <dbReference type="ARBA" id="ARBA00022692"/>
    </source>
</evidence>
<evidence type="ECO:0000256" key="3">
    <source>
        <dbReference type="ARBA" id="ARBA00022448"/>
    </source>
</evidence>
<dbReference type="InterPro" id="IPR051906">
    <property type="entry name" value="TolC-like"/>
</dbReference>
<keyword evidence="6" id="KW-0472">Membrane</keyword>
<organism evidence="9 10">
    <name type="scientific">Arenicella xantha</name>
    <dbReference type="NCBI Taxonomy" id="644221"/>
    <lineage>
        <taxon>Bacteria</taxon>
        <taxon>Pseudomonadati</taxon>
        <taxon>Pseudomonadota</taxon>
        <taxon>Gammaproteobacteria</taxon>
        <taxon>Arenicellales</taxon>
        <taxon>Arenicellaceae</taxon>
        <taxon>Arenicella</taxon>
    </lineage>
</organism>
<dbReference type="GO" id="GO:0015562">
    <property type="term" value="F:efflux transmembrane transporter activity"/>
    <property type="evidence" value="ECO:0007669"/>
    <property type="project" value="InterPro"/>
</dbReference>
<proteinExistence type="inferred from homology"/>
<accession>A0A395JM58</accession>
<dbReference type="GO" id="GO:0015288">
    <property type="term" value="F:porin activity"/>
    <property type="evidence" value="ECO:0007669"/>
    <property type="project" value="TreeGrafter"/>
</dbReference>
<dbReference type="InterPro" id="IPR003423">
    <property type="entry name" value="OMP_efflux"/>
</dbReference>
<keyword evidence="7" id="KW-0998">Cell outer membrane</keyword>
<feature type="chain" id="PRO_5017384438" evidence="8">
    <location>
        <begin position="32"/>
        <end position="451"/>
    </location>
</feature>
<evidence type="ECO:0000256" key="8">
    <source>
        <dbReference type="SAM" id="SignalP"/>
    </source>
</evidence>
<evidence type="ECO:0000256" key="6">
    <source>
        <dbReference type="ARBA" id="ARBA00023136"/>
    </source>
</evidence>
<reference evidence="9 10" key="1">
    <citation type="submission" date="2018-06" db="EMBL/GenBank/DDBJ databases">
        <title>Genomic Encyclopedia of Type Strains, Phase IV (KMG-IV): sequencing the most valuable type-strain genomes for metagenomic binning, comparative biology and taxonomic classification.</title>
        <authorList>
            <person name="Goeker M."/>
        </authorList>
    </citation>
    <scope>NUCLEOTIDE SEQUENCE [LARGE SCALE GENOMIC DNA]</scope>
    <source>
        <strain evidence="9 10">DSM 24032</strain>
    </source>
</reference>
<evidence type="ECO:0000256" key="2">
    <source>
        <dbReference type="ARBA" id="ARBA00007613"/>
    </source>
</evidence>
<dbReference type="GO" id="GO:1990281">
    <property type="term" value="C:efflux pump complex"/>
    <property type="evidence" value="ECO:0007669"/>
    <property type="project" value="TreeGrafter"/>
</dbReference>
<comment type="similarity">
    <text evidence="2">Belongs to the outer membrane factor (OMF) (TC 1.B.17) family.</text>
</comment>
<keyword evidence="5" id="KW-0812">Transmembrane</keyword>
<evidence type="ECO:0000313" key="10">
    <source>
        <dbReference type="Proteomes" id="UP000253083"/>
    </source>
</evidence>
<keyword evidence="8" id="KW-0732">Signal</keyword>
<dbReference type="Pfam" id="PF02321">
    <property type="entry name" value="OEP"/>
    <property type="match status" value="1"/>
</dbReference>
<dbReference type="AlphaFoldDB" id="A0A395JM58"/>
<dbReference type="InParanoid" id="A0A395JM58"/>
<comment type="caution">
    <text evidence="9">The sequence shown here is derived from an EMBL/GenBank/DDBJ whole genome shotgun (WGS) entry which is preliminary data.</text>
</comment>
<evidence type="ECO:0000256" key="1">
    <source>
        <dbReference type="ARBA" id="ARBA00004442"/>
    </source>
</evidence>
<feature type="signal peptide" evidence="8">
    <location>
        <begin position="1"/>
        <end position="31"/>
    </location>
</feature>
<dbReference type="EMBL" id="QNRT01000002">
    <property type="protein sequence ID" value="RBP50748.1"/>
    <property type="molecule type" value="Genomic_DNA"/>
</dbReference>
<evidence type="ECO:0000256" key="4">
    <source>
        <dbReference type="ARBA" id="ARBA00022452"/>
    </source>
</evidence>